<feature type="region of interest" description="Disordered" evidence="5">
    <location>
        <begin position="513"/>
        <end position="556"/>
    </location>
</feature>
<dbReference type="Proteomes" id="UP001516023">
    <property type="component" value="Unassembled WGS sequence"/>
</dbReference>
<feature type="compositionally biased region" description="Basic residues" evidence="5">
    <location>
        <begin position="314"/>
        <end position="323"/>
    </location>
</feature>
<feature type="signal peptide" evidence="7">
    <location>
        <begin position="1"/>
        <end position="26"/>
    </location>
</feature>
<accession>A0ABD3Q7F9</accession>
<organism evidence="9 10">
    <name type="scientific">Cyclotella cryptica</name>
    <dbReference type="NCBI Taxonomy" id="29204"/>
    <lineage>
        <taxon>Eukaryota</taxon>
        <taxon>Sar</taxon>
        <taxon>Stramenopiles</taxon>
        <taxon>Ochrophyta</taxon>
        <taxon>Bacillariophyta</taxon>
        <taxon>Coscinodiscophyceae</taxon>
        <taxon>Thalassiosirophycidae</taxon>
        <taxon>Stephanodiscales</taxon>
        <taxon>Stephanodiscaceae</taxon>
        <taxon>Cyclotella</taxon>
    </lineage>
</organism>
<reference evidence="9 10" key="1">
    <citation type="journal article" date="2020" name="G3 (Bethesda)">
        <title>Improved Reference Genome for Cyclotella cryptica CCMP332, a Model for Cell Wall Morphogenesis, Salinity Adaptation, and Lipid Production in Diatoms (Bacillariophyta).</title>
        <authorList>
            <person name="Roberts W.R."/>
            <person name="Downey K.M."/>
            <person name="Ruck E.C."/>
            <person name="Traller J.C."/>
            <person name="Alverson A.J."/>
        </authorList>
    </citation>
    <scope>NUCLEOTIDE SEQUENCE [LARGE SCALE GENOMIC DNA]</scope>
    <source>
        <strain evidence="9 10">CCMP332</strain>
    </source>
</reference>
<evidence type="ECO:0000256" key="5">
    <source>
        <dbReference type="SAM" id="MobiDB-lite"/>
    </source>
</evidence>
<dbReference type="EMBL" id="JABMIG020000063">
    <property type="protein sequence ID" value="KAL3796434.1"/>
    <property type="molecule type" value="Genomic_DNA"/>
</dbReference>
<keyword evidence="6" id="KW-0472">Membrane</keyword>
<feature type="region of interest" description="Disordered" evidence="5">
    <location>
        <begin position="314"/>
        <end position="366"/>
    </location>
</feature>
<keyword evidence="6" id="KW-1133">Transmembrane helix</keyword>
<dbReference type="SUPFAM" id="SSF57850">
    <property type="entry name" value="RING/U-box"/>
    <property type="match status" value="1"/>
</dbReference>
<evidence type="ECO:0000256" key="6">
    <source>
        <dbReference type="SAM" id="Phobius"/>
    </source>
</evidence>
<evidence type="ECO:0000256" key="2">
    <source>
        <dbReference type="ARBA" id="ARBA00022771"/>
    </source>
</evidence>
<keyword evidence="1" id="KW-0479">Metal-binding</keyword>
<evidence type="ECO:0000313" key="9">
    <source>
        <dbReference type="EMBL" id="KAL3796434.1"/>
    </source>
</evidence>
<feature type="compositionally biased region" description="Polar residues" evidence="5">
    <location>
        <begin position="329"/>
        <end position="339"/>
    </location>
</feature>
<dbReference type="SMART" id="SM00744">
    <property type="entry name" value="RINGv"/>
    <property type="match status" value="1"/>
</dbReference>
<dbReference type="PANTHER" id="PTHR45969:SF69">
    <property type="entry name" value="FINGER DOMAIN PROTEIN, PUTATIVE (AFU_ORTHOLOGUE AFUA_3G12190)-RELATED"/>
    <property type="match status" value="1"/>
</dbReference>
<proteinExistence type="predicted"/>
<evidence type="ECO:0000256" key="7">
    <source>
        <dbReference type="SAM" id="SignalP"/>
    </source>
</evidence>
<evidence type="ECO:0000256" key="4">
    <source>
        <dbReference type="PROSITE-ProRule" id="PRU00175"/>
    </source>
</evidence>
<dbReference type="GO" id="GO:0008270">
    <property type="term" value="F:zinc ion binding"/>
    <property type="evidence" value="ECO:0007669"/>
    <property type="project" value="UniProtKB-KW"/>
</dbReference>
<dbReference type="InterPro" id="IPR001841">
    <property type="entry name" value="Znf_RING"/>
</dbReference>
<gene>
    <name evidence="9" type="ORF">HJC23_004231</name>
</gene>
<keyword evidence="3" id="KW-0862">Zinc</keyword>
<comment type="caution">
    <text evidence="9">The sequence shown here is derived from an EMBL/GenBank/DDBJ whole genome shotgun (WGS) entry which is preliminary data.</text>
</comment>
<dbReference type="Gene3D" id="3.30.40.10">
    <property type="entry name" value="Zinc/RING finger domain, C3HC4 (zinc finger)"/>
    <property type="match status" value="1"/>
</dbReference>
<dbReference type="InterPro" id="IPR011016">
    <property type="entry name" value="Znf_RING-CH"/>
</dbReference>
<dbReference type="Pfam" id="PF13639">
    <property type="entry name" value="zf-RING_2"/>
    <property type="match status" value="1"/>
</dbReference>
<feature type="transmembrane region" description="Helical" evidence="6">
    <location>
        <begin position="173"/>
        <end position="192"/>
    </location>
</feature>
<feature type="chain" id="PRO_5044755357" description="RING-type domain-containing protein" evidence="7">
    <location>
        <begin position="27"/>
        <end position="556"/>
    </location>
</feature>
<protein>
    <recommendedName>
        <fullName evidence="8">RING-type domain-containing protein</fullName>
    </recommendedName>
</protein>
<evidence type="ECO:0000313" key="10">
    <source>
        <dbReference type="Proteomes" id="UP001516023"/>
    </source>
</evidence>
<evidence type="ECO:0000256" key="1">
    <source>
        <dbReference type="ARBA" id="ARBA00022723"/>
    </source>
</evidence>
<name>A0ABD3Q7F9_9STRA</name>
<evidence type="ECO:0000256" key="3">
    <source>
        <dbReference type="ARBA" id="ARBA00022833"/>
    </source>
</evidence>
<feature type="compositionally biased region" description="Basic and acidic residues" evidence="5">
    <location>
        <begin position="514"/>
        <end position="523"/>
    </location>
</feature>
<feature type="domain" description="RING-type" evidence="8">
    <location>
        <begin position="419"/>
        <end position="460"/>
    </location>
</feature>
<keyword evidence="6" id="KW-0812">Transmembrane</keyword>
<keyword evidence="10" id="KW-1185">Reference proteome</keyword>
<dbReference type="PROSITE" id="PS50089">
    <property type="entry name" value="ZF_RING_2"/>
    <property type="match status" value="1"/>
</dbReference>
<dbReference type="AlphaFoldDB" id="A0ABD3Q7F9"/>
<keyword evidence="7" id="KW-0732">Signal</keyword>
<sequence>MQEILKSILLIYTFLVLSNSSLLVKATGYAKLCPLSEAPLVQLQYDSATKQFSLLDETEGPADGDRLLKESIVQFGKHLSSQTFRGAKRFRLQETKKTTFNARHCPCDSTGKVYCLVDSDISTIPDTCGVPKGTRFTVSSPYNYGTFFNITKQENSTIDCFELKSQTVFIRNAWPVVVLWYGALIIFFLATANGKYAQMCLMNACCPMLGINQRYADRVLRRENELRTRLRDAAVRAENVANGPGRFLRRSRGVRVRGSNHLNNEQPVAEEEPDVAIRRWLEAAEAFGIFNATEVSDDHQQPMEYVLRTRRFHSKETRGKRKNKDLQSLVENESTSHSVLTPVKKHNNRVGGEDGPSTPETLATNYSWGNQSPEFNESANAFEVDVDSSETVVDEEAGLAAHRKQDNTKDEEDNGNPDCTICLMEVCDGERVGVLPCSHIFHVDCLREWIIRRNACPLCQSEIATPRPVQTDAIDTHQECFSSEESGASGGDGSNIGIDYYRRSTSLPEMISETQERMTRRTSDLMTLPSRRSRQEHNRYRTHRQQRQDPFSFAGR</sequence>
<dbReference type="PANTHER" id="PTHR45969">
    <property type="entry name" value="RING ZINC FINGER PROTEIN-RELATED"/>
    <property type="match status" value="1"/>
</dbReference>
<evidence type="ECO:0000259" key="8">
    <source>
        <dbReference type="PROSITE" id="PS50089"/>
    </source>
</evidence>
<dbReference type="SMART" id="SM00184">
    <property type="entry name" value="RING"/>
    <property type="match status" value="1"/>
</dbReference>
<dbReference type="InterPro" id="IPR013083">
    <property type="entry name" value="Znf_RING/FYVE/PHD"/>
</dbReference>
<keyword evidence="2 4" id="KW-0863">Zinc-finger</keyword>